<evidence type="ECO:0000256" key="10">
    <source>
        <dbReference type="PIRSR" id="PIRSR000350-4"/>
    </source>
</evidence>
<dbReference type="GO" id="GO:0005739">
    <property type="term" value="C:mitochondrion"/>
    <property type="evidence" value="ECO:0007669"/>
    <property type="project" value="TreeGrafter"/>
</dbReference>
<feature type="domain" description="Pyridine nucleotide-disulphide oxidoreductase dimerisation" evidence="12">
    <location>
        <begin position="391"/>
        <end position="502"/>
    </location>
</feature>
<comment type="similarity">
    <text evidence="1 11">Belongs to the class-I pyridine nucleotide-disulfide oxidoreductase family.</text>
</comment>
<dbReference type="NCBIfam" id="TIGR01438">
    <property type="entry name" value="TGR"/>
    <property type="match status" value="1"/>
</dbReference>
<sequence length="518" mass="56726">MSRSLNTLLRRRLTRKYLTAHRFKSHFDLIVLGGGSGGLACSKAAAKFTDRVCVIDFVRPSPVGNTWGLGGTCVNVGCIPKKLMHQAALIGDAIDDSSSYGWELHGKINHNWDSLVSNVQQHIKQLNWNHRVDLRSKKVQYKNAKGMFVSSDTLRLTKQNGEKEEISGEKIVIAVGGRPTYPNIEGAIECCITSDDIFSLSKPPGKTLVIGASSDCKLTIFPLDVGLEIAGFLNGLGYETSLMVRSIPLRGFDIQCASLVMQNLSNRGITILEKKIPKRFYLNNSSKVVVYESQDGKEVEESFDTIVLATGRTADTSGLGLEKIGVELDENKKVIGNFGGEFERTSIDNIYAIGDILKGGVELTPVAIKAGKLLAKRLFDEGTEHMDYKGIPTTVFTPLEYSCCGLAEESAISQYGNDSIEVYHAFYRPLEFILSNKRHQECYIKMIVNKADNDRILGLHFLGPHSGEVMQGFAAAIKSGVTLQGIEGTVGIHPTCAEEIVKLNITKRSGLDPTVTEC</sequence>
<evidence type="ECO:0000259" key="12">
    <source>
        <dbReference type="Pfam" id="PF02852"/>
    </source>
</evidence>
<keyword evidence="5 11" id="KW-0560">Oxidoreductase</keyword>
<dbReference type="GO" id="GO:0004791">
    <property type="term" value="F:thioredoxin-disulfide reductase (NADPH) activity"/>
    <property type="evidence" value="ECO:0007669"/>
    <property type="project" value="InterPro"/>
</dbReference>
<feature type="disulfide bond" description="Redox-active" evidence="10">
    <location>
        <begin position="73"/>
        <end position="78"/>
    </location>
</feature>
<feature type="binding site" evidence="9">
    <location>
        <position position="355"/>
    </location>
    <ligand>
        <name>FAD</name>
        <dbReference type="ChEBI" id="CHEBI:57692"/>
    </ligand>
</feature>
<dbReference type="PANTHER" id="PTHR42737:SF7">
    <property type="entry name" value="THIOREDOXIN-DISULFIDE REDUCTASE"/>
    <property type="match status" value="1"/>
</dbReference>
<dbReference type="PRINTS" id="PR00368">
    <property type="entry name" value="FADPNR"/>
</dbReference>
<dbReference type="InterPro" id="IPR023753">
    <property type="entry name" value="FAD/NAD-binding_dom"/>
</dbReference>
<accession>A0A7I8VAD8</accession>
<dbReference type="InterPro" id="IPR016156">
    <property type="entry name" value="FAD/NAD-linked_Rdtase_dimer_sf"/>
</dbReference>
<evidence type="ECO:0000256" key="8">
    <source>
        <dbReference type="PIRSR" id="PIRSR000350-2"/>
    </source>
</evidence>
<dbReference type="InterPro" id="IPR006338">
    <property type="entry name" value="Thioredoxin/glutathione_Rdtase"/>
</dbReference>
<dbReference type="FunFam" id="3.50.50.60:FF:000012">
    <property type="entry name" value="Thioredoxin reductase 1, cytoplasmic"/>
    <property type="match status" value="1"/>
</dbReference>
<keyword evidence="3 9" id="KW-0274">FAD</keyword>
<dbReference type="SUPFAM" id="SSF51905">
    <property type="entry name" value="FAD/NAD(P)-binding domain"/>
    <property type="match status" value="1"/>
</dbReference>
<dbReference type="InterPro" id="IPR001100">
    <property type="entry name" value="Pyr_nuc-diS_OxRdtase"/>
</dbReference>
<dbReference type="PIRSF" id="PIRSF000350">
    <property type="entry name" value="Mercury_reductase_MerA"/>
    <property type="match status" value="1"/>
</dbReference>
<evidence type="ECO:0000256" key="11">
    <source>
        <dbReference type="RuleBase" id="RU003691"/>
    </source>
</evidence>
<keyword evidence="7 11" id="KW-0676">Redox-active center</keyword>
<evidence type="ECO:0000256" key="1">
    <source>
        <dbReference type="ARBA" id="ARBA00007532"/>
    </source>
</evidence>
<keyword evidence="15" id="KW-1185">Reference proteome</keyword>
<dbReference type="InterPro" id="IPR046952">
    <property type="entry name" value="GSHR/TRXR-like"/>
</dbReference>
<organism evidence="14 15">
    <name type="scientific">Dimorphilus gyrociliatus</name>
    <dbReference type="NCBI Taxonomy" id="2664684"/>
    <lineage>
        <taxon>Eukaryota</taxon>
        <taxon>Metazoa</taxon>
        <taxon>Spiralia</taxon>
        <taxon>Lophotrochozoa</taxon>
        <taxon>Annelida</taxon>
        <taxon>Polychaeta</taxon>
        <taxon>Polychaeta incertae sedis</taxon>
        <taxon>Dinophilidae</taxon>
        <taxon>Dimorphilus</taxon>
    </lineage>
</organism>
<evidence type="ECO:0000259" key="13">
    <source>
        <dbReference type="Pfam" id="PF07992"/>
    </source>
</evidence>
<comment type="caution">
    <text evidence="14">The sequence shown here is derived from an EMBL/GenBank/DDBJ whole genome shotgun (WGS) entry which is preliminary data.</text>
</comment>
<keyword evidence="9" id="KW-0520">NAD</keyword>
<dbReference type="InterPro" id="IPR036188">
    <property type="entry name" value="FAD/NAD-bd_sf"/>
</dbReference>
<keyword evidence="6" id="KW-1015">Disulfide bond</keyword>
<feature type="binding site" evidence="9">
    <location>
        <position position="146"/>
    </location>
    <ligand>
        <name>FAD</name>
        <dbReference type="ChEBI" id="CHEBI:57692"/>
    </ligand>
</feature>
<dbReference type="InterPro" id="IPR004099">
    <property type="entry name" value="Pyr_nucl-diS_OxRdtase_dimer"/>
</dbReference>
<dbReference type="GO" id="GO:0045454">
    <property type="term" value="P:cell redox homeostasis"/>
    <property type="evidence" value="ECO:0007669"/>
    <property type="project" value="InterPro"/>
</dbReference>
<dbReference type="Pfam" id="PF02852">
    <property type="entry name" value="Pyr_redox_dim"/>
    <property type="match status" value="1"/>
</dbReference>
<proteinExistence type="inferred from homology"/>
<dbReference type="Proteomes" id="UP000549394">
    <property type="component" value="Unassembled WGS sequence"/>
</dbReference>
<feature type="active site" description="Proton acceptor" evidence="8">
    <location>
        <position position="493"/>
    </location>
</feature>
<evidence type="ECO:0000256" key="5">
    <source>
        <dbReference type="ARBA" id="ARBA00023002"/>
    </source>
</evidence>
<dbReference type="GO" id="GO:0050660">
    <property type="term" value="F:flavin adenine dinucleotide binding"/>
    <property type="evidence" value="ECO:0007669"/>
    <property type="project" value="InterPro"/>
</dbReference>
<evidence type="ECO:0000256" key="7">
    <source>
        <dbReference type="ARBA" id="ARBA00023284"/>
    </source>
</evidence>
<feature type="binding site" evidence="9">
    <location>
        <position position="82"/>
    </location>
    <ligand>
        <name>FAD</name>
        <dbReference type="ChEBI" id="CHEBI:57692"/>
    </ligand>
</feature>
<protein>
    <submittedName>
        <fullName evidence="14">DgyrCDS2458</fullName>
    </submittedName>
</protein>
<feature type="domain" description="FAD/NAD(P)-binding" evidence="13">
    <location>
        <begin position="27"/>
        <end position="371"/>
    </location>
</feature>
<keyword evidence="9" id="KW-0547">Nucleotide-binding</keyword>
<dbReference type="PROSITE" id="PS00076">
    <property type="entry name" value="PYRIDINE_REDOX_1"/>
    <property type="match status" value="1"/>
</dbReference>
<evidence type="ECO:0000256" key="2">
    <source>
        <dbReference type="ARBA" id="ARBA00022630"/>
    </source>
</evidence>
<comment type="cofactor">
    <cofactor evidence="9">
        <name>FAD</name>
        <dbReference type="ChEBI" id="CHEBI:57692"/>
    </cofactor>
    <text evidence="9">Binds 1 FAD per subunit.</text>
</comment>
<dbReference type="EMBL" id="CAJFCJ010000003">
    <property type="protein sequence ID" value="CAD5113280.1"/>
    <property type="molecule type" value="Genomic_DNA"/>
</dbReference>
<dbReference type="GO" id="GO:0006749">
    <property type="term" value="P:glutathione metabolic process"/>
    <property type="evidence" value="ECO:0007669"/>
    <property type="project" value="TreeGrafter"/>
</dbReference>
<dbReference type="GO" id="GO:0004362">
    <property type="term" value="F:glutathione-disulfide reductase (NADPH) activity"/>
    <property type="evidence" value="ECO:0007669"/>
    <property type="project" value="TreeGrafter"/>
</dbReference>
<dbReference type="SUPFAM" id="SSF55424">
    <property type="entry name" value="FAD/NAD-linked reductases, dimerisation (C-terminal) domain"/>
    <property type="match status" value="1"/>
</dbReference>
<evidence type="ECO:0000313" key="15">
    <source>
        <dbReference type="Proteomes" id="UP000549394"/>
    </source>
</evidence>
<keyword evidence="2 11" id="KW-0285">Flavoprotein</keyword>
<dbReference type="GO" id="GO:0005829">
    <property type="term" value="C:cytosol"/>
    <property type="evidence" value="ECO:0007669"/>
    <property type="project" value="TreeGrafter"/>
</dbReference>
<reference evidence="14 15" key="1">
    <citation type="submission" date="2020-08" db="EMBL/GenBank/DDBJ databases">
        <authorList>
            <person name="Hejnol A."/>
        </authorList>
    </citation>
    <scope>NUCLEOTIDE SEQUENCE [LARGE SCALE GENOMIC DNA]</scope>
</reference>
<dbReference type="PANTHER" id="PTHR42737">
    <property type="entry name" value="GLUTATHIONE REDUCTASE"/>
    <property type="match status" value="1"/>
</dbReference>
<feature type="binding site" evidence="9">
    <location>
        <position position="311"/>
    </location>
    <ligand>
        <name>NAD(+)</name>
        <dbReference type="ChEBI" id="CHEBI:57540"/>
    </ligand>
</feature>
<dbReference type="AlphaFoldDB" id="A0A7I8VAD8"/>
<dbReference type="Gene3D" id="3.50.50.60">
    <property type="entry name" value="FAD/NAD(P)-binding domain"/>
    <property type="match status" value="2"/>
</dbReference>
<dbReference type="OrthoDB" id="5956163at2759"/>
<feature type="binding site" evidence="9">
    <location>
        <begin position="211"/>
        <end position="228"/>
    </location>
    <ligand>
        <name>NAD(+)</name>
        <dbReference type="ChEBI" id="CHEBI:57540"/>
    </ligand>
</feature>
<evidence type="ECO:0000256" key="6">
    <source>
        <dbReference type="ARBA" id="ARBA00023157"/>
    </source>
</evidence>
<evidence type="ECO:0000256" key="9">
    <source>
        <dbReference type="PIRSR" id="PIRSR000350-3"/>
    </source>
</evidence>
<dbReference type="Gene3D" id="3.30.390.30">
    <property type="match status" value="1"/>
</dbReference>
<dbReference type="Pfam" id="PF07992">
    <property type="entry name" value="Pyr_redox_2"/>
    <property type="match status" value="1"/>
</dbReference>
<dbReference type="InterPro" id="IPR012999">
    <property type="entry name" value="Pyr_OxRdtase_I_AS"/>
</dbReference>
<evidence type="ECO:0000256" key="4">
    <source>
        <dbReference type="ARBA" id="ARBA00022857"/>
    </source>
</evidence>
<keyword evidence="4" id="KW-0521">NADP</keyword>
<evidence type="ECO:0000313" key="14">
    <source>
        <dbReference type="EMBL" id="CAD5113280.1"/>
    </source>
</evidence>
<name>A0A7I8VAD8_9ANNE</name>
<gene>
    <name evidence="14" type="ORF">DGYR_LOCUS2305</name>
</gene>
<dbReference type="PRINTS" id="PR00411">
    <property type="entry name" value="PNDRDTASEI"/>
</dbReference>
<dbReference type="FunFam" id="3.30.390.30:FF:000004">
    <property type="entry name" value="Thioredoxin reductase 1, cytoplasmic"/>
    <property type="match status" value="1"/>
</dbReference>
<dbReference type="GO" id="GO:0034599">
    <property type="term" value="P:cellular response to oxidative stress"/>
    <property type="evidence" value="ECO:0007669"/>
    <property type="project" value="TreeGrafter"/>
</dbReference>
<evidence type="ECO:0000256" key="3">
    <source>
        <dbReference type="ARBA" id="ARBA00022827"/>
    </source>
</evidence>